<dbReference type="PANTHER" id="PTHR21600">
    <property type="entry name" value="MITOCHONDRIAL RNA PSEUDOURIDINE SYNTHASE"/>
    <property type="match status" value="1"/>
</dbReference>
<reference evidence="3" key="1">
    <citation type="submission" date="2023-06" db="EMBL/GenBank/DDBJ databases">
        <title>Survivors Of The Sea: Transcriptome response of Skeletonema marinoi to long-term dormancy.</title>
        <authorList>
            <person name="Pinder M.I.M."/>
            <person name="Kourtchenko O."/>
            <person name="Robertson E.K."/>
            <person name="Larsson T."/>
            <person name="Maumus F."/>
            <person name="Osuna-Cruz C.M."/>
            <person name="Vancaester E."/>
            <person name="Stenow R."/>
            <person name="Vandepoele K."/>
            <person name="Ploug H."/>
            <person name="Bruchert V."/>
            <person name="Godhe A."/>
            <person name="Topel M."/>
        </authorList>
    </citation>
    <scope>NUCLEOTIDE SEQUENCE</scope>
    <source>
        <strain evidence="3">R05AC</strain>
    </source>
</reference>
<comment type="similarity">
    <text evidence="1">Belongs to the pseudouridine synthase RluA family.</text>
</comment>
<gene>
    <name evidence="3" type="ORF">QTG54_003181</name>
</gene>
<dbReference type="InterPro" id="IPR006145">
    <property type="entry name" value="PsdUridine_synth_RsuA/RluA"/>
</dbReference>
<comment type="caution">
    <text evidence="3">The sequence shown here is derived from an EMBL/GenBank/DDBJ whole genome shotgun (WGS) entry which is preliminary data.</text>
</comment>
<dbReference type="InterPro" id="IPR020103">
    <property type="entry name" value="PsdUridine_synth_cat_dom_sf"/>
</dbReference>
<feature type="domain" description="Pseudouridine synthase RsuA/RluA-like" evidence="2">
    <location>
        <begin position="105"/>
        <end position="209"/>
    </location>
</feature>
<dbReference type="Gene3D" id="3.30.2350.10">
    <property type="entry name" value="Pseudouridine synthase"/>
    <property type="match status" value="1"/>
</dbReference>
<name>A0AAD8YHB6_9STRA</name>
<dbReference type="InterPro" id="IPR050188">
    <property type="entry name" value="RluA_PseudoU_synthase"/>
</dbReference>
<organism evidence="3 4">
    <name type="scientific">Skeletonema marinoi</name>
    <dbReference type="NCBI Taxonomy" id="267567"/>
    <lineage>
        <taxon>Eukaryota</taxon>
        <taxon>Sar</taxon>
        <taxon>Stramenopiles</taxon>
        <taxon>Ochrophyta</taxon>
        <taxon>Bacillariophyta</taxon>
        <taxon>Coscinodiscophyceae</taxon>
        <taxon>Thalassiosirophycidae</taxon>
        <taxon>Thalassiosirales</taxon>
        <taxon>Skeletonemataceae</taxon>
        <taxon>Skeletonema</taxon>
        <taxon>Skeletonema marinoi-dohrnii complex</taxon>
    </lineage>
</organism>
<keyword evidence="4" id="KW-1185">Reference proteome</keyword>
<evidence type="ECO:0000259" key="2">
    <source>
        <dbReference type="Pfam" id="PF00849"/>
    </source>
</evidence>
<dbReference type="GO" id="GO:0000455">
    <property type="term" value="P:enzyme-directed rRNA pseudouridine synthesis"/>
    <property type="evidence" value="ECO:0007669"/>
    <property type="project" value="TreeGrafter"/>
</dbReference>
<keyword evidence="3" id="KW-0413">Isomerase</keyword>
<dbReference type="GO" id="GO:0003723">
    <property type="term" value="F:RNA binding"/>
    <property type="evidence" value="ECO:0007669"/>
    <property type="project" value="InterPro"/>
</dbReference>
<protein>
    <submittedName>
        <fullName evidence="3">RNA pseudouridine synthase</fullName>
        <ecNumber evidence="3">5.4.99.-</ecNumber>
    </submittedName>
</protein>
<dbReference type="Pfam" id="PF00849">
    <property type="entry name" value="PseudoU_synth_2"/>
    <property type="match status" value="1"/>
</dbReference>
<dbReference type="AlphaFoldDB" id="A0AAD8YHB6"/>
<dbReference type="SUPFAM" id="SSF55120">
    <property type="entry name" value="Pseudouridine synthase"/>
    <property type="match status" value="1"/>
</dbReference>
<dbReference type="EC" id="5.4.99.-" evidence="3"/>
<dbReference type="CDD" id="cd02869">
    <property type="entry name" value="PseudoU_synth_RluA_like"/>
    <property type="match status" value="1"/>
</dbReference>
<dbReference type="EMBL" id="JATAAI010000004">
    <property type="protein sequence ID" value="KAK1746574.1"/>
    <property type="molecule type" value="Genomic_DNA"/>
</dbReference>
<dbReference type="Proteomes" id="UP001224775">
    <property type="component" value="Unassembled WGS sequence"/>
</dbReference>
<evidence type="ECO:0000313" key="3">
    <source>
        <dbReference type="EMBL" id="KAK1746574.1"/>
    </source>
</evidence>
<dbReference type="PANTHER" id="PTHR21600:SF87">
    <property type="entry name" value="RNA PSEUDOURIDYLATE SYNTHASE DOMAIN-CONTAINING PROTEIN 1"/>
    <property type="match status" value="1"/>
</dbReference>
<dbReference type="GO" id="GO:0009982">
    <property type="term" value="F:pseudouridine synthase activity"/>
    <property type="evidence" value="ECO:0007669"/>
    <property type="project" value="InterPro"/>
</dbReference>
<proteinExistence type="inferred from homology"/>
<sequence length="313" mass="35605">MLLKRGSRGDGYIVTKTYDVPIEGFPSLSDVFEPSDQERLQLEVMNVTLPAALMLLDPEKYPTQSRARKAIRQRAICICRRNSDSKFDELGKVIARAYPGDIIGLDRPTSGLVVVAKTKLATVHLSQQFEFRKAQKTYMAILNGSPQQPNSDNEDGWNLIDHDLEDKSAVTKWKVLQTVKSLHGNNGVLTLVELKPKTGRYHQLRRHMAWVCKAPIVGDATYDEDNMRLRKRGLFLCSNEITIEHPYYNTPSGREEWSQLKKDTLNLGEGCLLEEDEESGIVTLRVRIDLPKKFASFLMHEDARANKFLNETE</sequence>
<evidence type="ECO:0000313" key="4">
    <source>
        <dbReference type="Proteomes" id="UP001224775"/>
    </source>
</evidence>
<accession>A0AAD8YHB6</accession>
<evidence type="ECO:0000256" key="1">
    <source>
        <dbReference type="ARBA" id="ARBA00010876"/>
    </source>
</evidence>